<accession>A0A1U7CLG8</accession>
<proteinExistence type="inferred from homology"/>
<organism evidence="11 12">
    <name type="scientific">Paludisphaera borealis</name>
    <dbReference type="NCBI Taxonomy" id="1387353"/>
    <lineage>
        <taxon>Bacteria</taxon>
        <taxon>Pseudomonadati</taxon>
        <taxon>Planctomycetota</taxon>
        <taxon>Planctomycetia</taxon>
        <taxon>Isosphaerales</taxon>
        <taxon>Isosphaeraceae</taxon>
        <taxon>Paludisphaera</taxon>
    </lineage>
</organism>
<evidence type="ECO:0000256" key="7">
    <source>
        <dbReference type="ARBA" id="ARBA00023047"/>
    </source>
</evidence>
<feature type="domain" description="ABC transmembrane type-2" evidence="10">
    <location>
        <begin position="62"/>
        <end position="279"/>
    </location>
</feature>
<name>A0A1U7CLG8_9BACT</name>
<feature type="transmembrane region" description="Helical" evidence="9">
    <location>
        <begin position="168"/>
        <end position="190"/>
    </location>
</feature>
<reference evidence="12" key="1">
    <citation type="submission" date="2016-12" db="EMBL/GenBank/DDBJ databases">
        <title>Comparative genomics of four Isosphaeraceae planctomycetes: a common pool of plasmids and glycoside hydrolase genes.</title>
        <authorList>
            <person name="Ivanova A."/>
        </authorList>
    </citation>
    <scope>NUCLEOTIDE SEQUENCE [LARGE SCALE GENOMIC DNA]</scope>
    <source>
        <strain evidence="12">PX4</strain>
    </source>
</reference>
<dbReference type="InterPro" id="IPR047817">
    <property type="entry name" value="ABC2_TM_bact-type"/>
</dbReference>
<comment type="similarity">
    <text evidence="2 9">Belongs to the ABC-2 integral membrane protein family.</text>
</comment>
<feature type="transmembrane region" description="Helical" evidence="9">
    <location>
        <begin position="64"/>
        <end position="86"/>
    </location>
</feature>
<dbReference type="GO" id="GO:0015920">
    <property type="term" value="P:lipopolysaccharide transport"/>
    <property type="evidence" value="ECO:0007669"/>
    <property type="project" value="TreeGrafter"/>
</dbReference>
<evidence type="ECO:0000256" key="6">
    <source>
        <dbReference type="ARBA" id="ARBA00022989"/>
    </source>
</evidence>
<dbReference type="PANTHER" id="PTHR30413">
    <property type="entry name" value="INNER MEMBRANE TRANSPORT PERMEASE"/>
    <property type="match status" value="1"/>
</dbReference>
<sequence>MDVCNETSVAATDSFPAPPSVRQTPSWSRRIQTDYAELTRFWPVVQNMVMQELHVRYQRSFMGFLWTLINPLLMMMILSIVFSNLFPSRENYSVFLLAGIVPWTFMAGSISEATACILVNEGLIRKIYVPKLVFPLVRVLINLVTMVLSLAALFVLLLPLGARPSLPMLLLPVAMGLFVAFTLGLSLLVATTNTFFRDCAHLVSVFLQAWYFATPIIYHLEDFPEPVRWRFWLNPAFYFIEIFHDILCEGRWPQISLMIIAAVLATVSLGVGYATFKSNEDKMVFRL</sequence>
<dbReference type="GO" id="GO:0005886">
    <property type="term" value="C:plasma membrane"/>
    <property type="evidence" value="ECO:0007669"/>
    <property type="project" value="UniProtKB-SubCell"/>
</dbReference>
<dbReference type="Pfam" id="PF01061">
    <property type="entry name" value="ABC2_membrane"/>
    <property type="match status" value="1"/>
</dbReference>
<dbReference type="EMBL" id="CP019082">
    <property type="protein sequence ID" value="APW59771.1"/>
    <property type="molecule type" value="Genomic_DNA"/>
</dbReference>
<evidence type="ECO:0000259" key="10">
    <source>
        <dbReference type="PROSITE" id="PS51012"/>
    </source>
</evidence>
<evidence type="ECO:0000256" key="8">
    <source>
        <dbReference type="ARBA" id="ARBA00023136"/>
    </source>
</evidence>
<keyword evidence="4 9" id="KW-1003">Cell membrane</keyword>
<evidence type="ECO:0000256" key="2">
    <source>
        <dbReference type="ARBA" id="ARBA00007783"/>
    </source>
</evidence>
<gene>
    <name evidence="11" type="primary">tagG_1</name>
    <name evidence="11" type="ORF">BSF38_01225</name>
</gene>
<keyword evidence="5 9" id="KW-0812">Transmembrane</keyword>
<keyword evidence="8 9" id="KW-0472">Membrane</keyword>
<feature type="transmembrane region" description="Helical" evidence="9">
    <location>
        <begin position="202"/>
        <end position="220"/>
    </location>
</feature>
<keyword evidence="7" id="KW-0625">Polysaccharide transport</keyword>
<keyword evidence="7" id="KW-0762">Sugar transport</keyword>
<dbReference type="OrthoDB" id="9794365at2"/>
<evidence type="ECO:0000256" key="3">
    <source>
        <dbReference type="ARBA" id="ARBA00022448"/>
    </source>
</evidence>
<dbReference type="AlphaFoldDB" id="A0A1U7CLG8"/>
<dbReference type="STRING" id="1387353.BSF38_01225"/>
<dbReference type="PROSITE" id="PS51012">
    <property type="entry name" value="ABC_TM2"/>
    <property type="match status" value="1"/>
</dbReference>
<dbReference type="InterPro" id="IPR013525">
    <property type="entry name" value="ABC2_TM"/>
</dbReference>
<protein>
    <recommendedName>
        <fullName evidence="9">Transport permease protein</fullName>
    </recommendedName>
</protein>
<dbReference type="RefSeq" id="WP_076343950.1">
    <property type="nucleotide sequence ID" value="NZ_CP019082.1"/>
</dbReference>
<dbReference type="GO" id="GO:0140359">
    <property type="term" value="F:ABC-type transporter activity"/>
    <property type="evidence" value="ECO:0007669"/>
    <property type="project" value="InterPro"/>
</dbReference>
<evidence type="ECO:0000256" key="9">
    <source>
        <dbReference type="RuleBase" id="RU361157"/>
    </source>
</evidence>
<feature type="transmembrane region" description="Helical" evidence="9">
    <location>
        <begin position="255"/>
        <end position="276"/>
    </location>
</feature>
<keyword evidence="3 9" id="KW-0813">Transport</keyword>
<evidence type="ECO:0000256" key="5">
    <source>
        <dbReference type="ARBA" id="ARBA00022692"/>
    </source>
</evidence>
<feature type="transmembrane region" description="Helical" evidence="9">
    <location>
        <begin position="92"/>
        <end position="119"/>
    </location>
</feature>
<comment type="subcellular location">
    <subcellularLocation>
        <location evidence="1 9">Cell membrane</location>
        <topology evidence="1 9">Multi-pass membrane protein</topology>
    </subcellularLocation>
</comment>
<dbReference type="KEGG" id="pbor:BSF38_01225"/>
<dbReference type="Proteomes" id="UP000186309">
    <property type="component" value="Chromosome"/>
</dbReference>
<dbReference type="GO" id="GO:0015774">
    <property type="term" value="P:polysaccharide transport"/>
    <property type="evidence" value="ECO:0007669"/>
    <property type="project" value="UniProtKB-KW"/>
</dbReference>
<evidence type="ECO:0000313" key="12">
    <source>
        <dbReference type="Proteomes" id="UP000186309"/>
    </source>
</evidence>
<evidence type="ECO:0000256" key="1">
    <source>
        <dbReference type="ARBA" id="ARBA00004651"/>
    </source>
</evidence>
<keyword evidence="12" id="KW-1185">Reference proteome</keyword>
<evidence type="ECO:0000256" key="4">
    <source>
        <dbReference type="ARBA" id="ARBA00022475"/>
    </source>
</evidence>
<dbReference type="PANTHER" id="PTHR30413:SF10">
    <property type="entry name" value="CAPSULE POLYSACCHARIDE EXPORT INNER-MEMBRANE PROTEIN CTRC"/>
    <property type="match status" value="1"/>
</dbReference>
<evidence type="ECO:0000313" key="11">
    <source>
        <dbReference type="EMBL" id="APW59771.1"/>
    </source>
</evidence>
<feature type="transmembrane region" description="Helical" evidence="9">
    <location>
        <begin position="139"/>
        <end position="162"/>
    </location>
</feature>
<keyword evidence="6 9" id="KW-1133">Transmembrane helix</keyword>